<sequence>MRDPQPLSQVLNLAAHDGGGWLARLRQLQAINQSLPQWCAEPWVKQLRVANLREGVVVVYSASATALVPLRHRSNAFLRWLKDYHGLDCQRLALSVRPR</sequence>
<accession>A0A1H9K2Z5</accession>
<keyword evidence="2" id="KW-1185">Reference proteome</keyword>
<evidence type="ECO:0000313" key="1">
    <source>
        <dbReference type="EMBL" id="SEQ93293.1"/>
    </source>
</evidence>
<dbReference type="Proteomes" id="UP000199233">
    <property type="component" value="Unassembled WGS sequence"/>
</dbReference>
<evidence type="ECO:0008006" key="3">
    <source>
        <dbReference type="Google" id="ProtNLM"/>
    </source>
</evidence>
<organism evidence="1 2">
    <name type="scientific">Solimonas aquatica</name>
    <dbReference type="NCBI Taxonomy" id="489703"/>
    <lineage>
        <taxon>Bacteria</taxon>
        <taxon>Pseudomonadati</taxon>
        <taxon>Pseudomonadota</taxon>
        <taxon>Gammaproteobacteria</taxon>
        <taxon>Nevskiales</taxon>
        <taxon>Nevskiaceae</taxon>
        <taxon>Solimonas</taxon>
    </lineage>
</organism>
<reference evidence="1 2" key="1">
    <citation type="submission" date="2016-10" db="EMBL/GenBank/DDBJ databases">
        <authorList>
            <person name="de Groot N.N."/>
        </authorList>
    </citation>
    <scope>NUCLEOTIDE SEQUENCE [LARGE SCALE GENOMIC DNA]</scope>
    <source>
        <strain evidence="1 2">DSM 25927</strain>
    </source>
</reference>
<name>A0A1H9K2Z5_9GAMM</name>
<gene>
    <name evidence="1" type="ORF">SAMN04488038_112188</name>
</gene>
<dbReference type="AlphaFoldDB" id="A0A1H9K2Z5"/>
<dbReference type="OrthoDB" id="7064401at2"/>
<proteinExistence type="predicted"/>
<dbReference type="EMBL" id="FOFS01000012">
    <property type="protein sequence ID" value="SEQ93293.1"/>
    <property type="molecule type" value="Genomic_DNA"/>
</dbReference>
<dbReference type="RefSeq" id="WP_093288258.1">
    <property type="nucleotide sequence ID" value="NZ_FOFS01000012.1"/>
</dbReference>
<evidence type="ECO:0000313" key="2">
    <source>
        <dbReference type="Proteomes" id="UP000199233"/>
    </source>
</evidence>
<protein>
    <recommendedName>
        <fullName evidence="3">DUF721 domain-containing protein</fullName>
    </recommendedName>
</protein>